<feature type="region of interest" description="Disordered" evidence="1">
    <location>
        <begin position="1"/>
        <end position="26"/>
    </location>
</feature>
<evidence type="ECO:0000313" key="2">
    <source>
        <dbReference type="EMBL" id="CKR52023.1"/>
    </source>
</evidence>
<evidence type="ECO:0000313" key="3">
    <source>
        <dbReference type="Proteomes" id="UP000050164"/>
    </source>
</evidence>
<accession>A0A654ZYL3</accession>
<feature type="region of interest" description="Disordered" evidence="1">
    <location>
        <begin position="102"/>
        <end position="131"/>
    </location>
</feature>
<organism evidence="2 3">
    <name type="scientific">Mycobacterium tuberculosis</name>
    <dbReference type="NCBI Taxonomy" id="1773"/>
    <lineage>
        <taxon>Bacteria</taxon>
        <taxon>Bacillati</taxon>
        <taxon>Actinomycetota</taxon>
        <taxon>Actinomycetes</taxon>
        <taxon>Mycobacteriales</taxon>
        <taxon>Mycobacteriaceae</taxon>
        <taxon>Mycobacterium</taxon>
        <taxon>Mycobacterium tuberculosis complex</taxon>
    </lineage>
</organism>
<dbReference type="EMBL" id="CNFT01000311">
    <property type="protein sequence ID" value="CKR52023.1"/>
    <property type="molecule type" value="Genomic_DNA"/>
</dbReference>
<dbReference type="Proteomes" id="UP000050164">
    <property type="component" value="Unassembled WGS sequence"/>
</dbReference>
<reference evidence="2 3" key="1">
    <citation type="submission" date="2015-03" db="EMBL/GenBank/DDBJ databases">
        <authorList>
            <consortium name="Pathogen Informatics"/>
        </authorList>
    </citation>
    <scope>NUCLEOTIDE SEQUENCE [LARGE SCALE GENOMIC DNA]</scope>
    <source>
        <strain evidence="2 3">Bir 185</strain>
    </source>
</reference>
<protein>
    <submittedName>
        <fullName evidence="2">Uncharacterized protein</fullName>
    </submittedName>
</protein>
<sequence>MAAAIACSEADSTAAARPSTSSRSRSLVPEPAIVTVLTASCPTVNVPVLSNTTVSMLRMVSSARYPLIKIPSCAPRPEATIMAVGVASPSAHGHAITNTPSVTENARSAPAPLTSQAAPASPAMTKTTGTNTPAMWSARRWARAFCVWACSTRRTIAANWVSAPTAVASMTRRPSITTVPPTTEAAG</sequence>
<feature type="compositionally biased region" description="Polar residues" evidence="1">
    <location>
        <begin position="113"/>
        <end position="131"/>
    </location>
</feature>
<gene>
    <name evidence="2" type="ORF">ERS027659_01613</name>
</gene>
<proteinExistence type="predicted"/>
<dbReference type="AlphaFoldDB" id="A0A654ZYL3"/>
<evidence type="ECO:0000256" key="1">
    <source>
        <dbReference type="SAM" id="MobiDB-lite"/>
    </source>
</evidence>
<feature type="compositionally biased region" description="Low complexity" evidence="1">
    <location>
        <begin position="12"/>
        <end position="26"/>
    </location>
</feature>
<name>A0A654ZYL3_MYCTX</name>